<dbReference type="PIRSF" id="PIRSF036492">
    <property type="entry name" value="ALDH"/>
    <property type="match status" value="1"/>
</dbReference>
<dbReference type="AlphaFoldDB" id="A0A1Y6BMJ3"/>
<dbReference type="STRING" id="1123014.SAMN02745746_01305"/>
<keyword evidence="10" id="KW-1185">Reference proteome</keyword>
<dbReference type="GO" id="GO:0006081">
    <property type="term" value="P:aldehyde metabolic process"/>
    <property type="evidence" value="ECO:0007669"/>
    <property type="project" value="InterPro"/>
</dbReference>
<dbReference type="RefSeq" id="WP_085275621.1">
    <property type="nucleotide sequence ID" value="NZ_FXAG01000005.1"/>
</dbReference>
<evidence type="ECO:0000313" key="9">
    <source>
        <dbReference type="EMBL" id="SMF10498.1"/>
    </source>
</evidence>
<evidence type="ECO:0000313" key="10">
    <source>
        <dbReference type="Proteomes" id="UP000192920"/>
    </source>
</evidence>
<dbReference type="InterPro" id="IPR016162">
    <property type="entry name" value="Ald_DH_N"/>
</dbReference>
<dbReference type="GO" id="GO:0004029">
    <property type="term" value="F:aldehyde dehydrogenase (NAD+) activity"/>
    <property type="evidence" value="ECO:0007669"/>
    <property type="project" value="TreeGrafter"/>
</dbReference>
<dbReference type="PROSITE" id="PS00070">
    <property type="entry name" value="ALDEHYDE_DEHYDR_CYS"/>
    <property type="match status" value="1"/>
</dbReference>
<sequence length="477" mass="53173">MDVNRSHVVDEALTMPGRLEALRQLCRERDVSTLQQRLKLLQSLAYLLVVHQAALAEAVSADFGRRSEVETRVLELFPTLEAIRHAKRQLPRWMKRQRRGVAFWFWPGQAWVEPQPLGVVGIVVPWNYPLYLALGPLVSALAAGNRVMIKMSEFTPRTGQLLASLLERYLGSEWVQTVNGGIDVARAFSALPFDHLLFTGSTEVGRQVMKGAADHLVPVTLELGGKSPVIVAPGFSPTRAAAAIVAGKLLNAGQTCVAPDYVLVPACERQALHDAIESEAARRYPHWVDNPDYTTIINSDQLQRLEGLLDDARAKGAQIRQVNPPPGDWRVHRAFPLTLVWDCPPEAALMRQEIFGPILPLIEYDSIETAIAYVNQRPHPLALYLFDDNAQRIRSVLCQTRSGGVTVNETMLHVAQGDLPFGGVGHSGMGHYHGREGFQAFSKLRPVFRQGRPNAIAWMRPPYGARARWLLKLMLRR</sequence>
<dbReference type="PANTHER" id="PTHR43570">
    <property type="entry name" value="ALDEHYDE DEHYDROGENASE"/>
    <property type="match status" value="1"/>
</dbReference>
<keyword evidence="3" id="KW-0520">NAD</keyword>
<dbReference type="EMBL" id="FXAG01000005">
    <property type="protein sequence ID" value="SMF10498.1"/>
    <property type="molecule type" value="Genomic_DNA"/>
</dbReference>
<dbReference type="InterPro" id="IPR016163">
    <property type="entry name" value="Ald_DH_C"/>
</dbReference>
<dbReference type="InterPro" id="IPR016160">
    <property type="entry name" value="Ald_DH_CS_CYS"/>
</dbReference>
<dbReference type="PROSITE" id="PS00687">
    <property type="entry name" value="ALDEHYDE_DEHYDR_GLU"/>
    <property type="match status" value="1"/>
</dbReference>
<evidence type="ECO:0000256" key="3">
    <source>
        <dbReference type="ARBA" id="ARBA00023027"/>
    </source>
</evidence>
<gene>
    <name evidence="9" type="ORF">SAMN02745746_01305</name>
</gene>
<comment type="similarity">
    <text evidence="1 4 7">Belongs to the aldehyde dehydrogenase family.</text>
</comment>
<dbReference type="GO" id="GO:0005737">
    <property type="term" value="C:cytoplasm"/>
    <property type="evidence" value="ECO:0007669"/>
    <property type="project" value="TreeGrafter"/>
</dbReference>
<accession>A0A1Y6BMJ3</accession>
<feature type="domain" description="Aldehyde dehydrogenase" evidence="8">
    <location>
        <begin position="32"/>
        <end position="445"/>
    </location>
</feature>
<dbReference type="PANTHER" id="PTHR43570:SF20">
    <property type="entry name" value="ALDEHYDE DEHYDROGENASE ALDX-RELATED"/>
    <property type="match status" value="1"/>
</dbReference>
<evidence type="ECO:0000256" key="7">
    <source>
        <dbReference type="RuleBase" id="RU003345"/>
    </source>
</evidence>
<feature type="active site" evidence="5">
    <location>
        <position position="256"/>
    </location>
</feature>
<evidence type="ECO:0000256" key="5">
    <source>
        <dbReference type="PIRSR" id="PIRSR036492-1"/>
    </source>
</evidence>
<keyword evidence="2 4" id="KW-0560">Oxidoreductase</keyword>
<dbReference type="InterPro" id="IPR029510">
    <property type="entry name" value="Ald_DH_CS_GLU"/>
</dbReference>
<evidence type="ECO:0000256" key="6">
    <source>
        <dbReference type="PROSITE-ProRule" id="PRU10007"/>
    </source>
</evidence>
<dbReference type="Pfam" id="PF00171">
    <property type="entry name" value="Aldedh"/>
    <property type="match status" value="1"/>
</dbReference>
<dbReference type="Gene3D" id="3.40.605.10">
    <property type="entry name" value="Aldehyde Dehydrogenase, Chain A, domain 1"/>
    <property type="match status" value="1"/>
</dbReference>
<feature type="active site" evidence="5 6">
    <location>
        <position position="222"/>
    </location>
</feature>
<dbReference type="InterPro" id="IPR012394">
    <property type="entry name" value="Aldehyde_DH_NAD(P)"/>
</dbReference>
<dbReference type="InterPro" id="IPR015590">
    <property type="entry name" value="Aldehyde_DH_dom"/>
</dbReference>
<evidence type="ECO:0000259" key="8">
    <source>
        <dbReference type="Pfam" id="PF00171"/>
    </source>
</evidence>
<dbReference type="Proteomes" id="UP000192920">
    <property type="component" value="Unassembled WGS sequence"/>
</dbReference>
<evidence type="ECO:0000256" key="2">
    <source>
        <dbReference type="ARBA" id="ARBA00023002"/>
    </source>
</evidence>
<dbReference type="CDD" id="cd07133">
    <property type="entry name" value="ALDH_CALDH_CalB"/>
    <property type="match status" value="1"/>
</dbReference>
<proteinExistence type="inferred from homology"/>
<evidence type="ECO:0000256" key="4">
    <source>
        <dbReference type="PIRNR" id="PIRNR036492"/>
    </source>
</evidence>
<evidence type="ECO:0000256" key="1">
    <source>
        <dbReference type="ARBA" id="ARBA00009986"/>
    </source>
</evidence>
<name>A0A1Y6BMJ3_9NEIS</name>
<organism evidence="9 10">
    <name type="scientific">Pseudogulbenkiania subflava DSM 22618</name>
    <dbReference type="NCBI Taxonomy" id="1123014"/>
    <lineage>
        <taxon>Bacteria</taxon>
        <taxon>Pseudomonadati</taxon>
        <taxon>Pseudomonadota</taxon>
        <taxon>Betaproteobacteria</taxon>
        <taxon>Neisseriales</taxon>
        <taxon>Chromobacteriaceae</taxon>
        <taxon>Pseudogulbenkiania</taxon>
    </lineage>
</organism>
<reference evidence="10" key="1">
    <citation type="submission" date="2017-04" db="EMBL/GenBank/DDBJ databases">
        <authorList>
            <person name="Varghese N."/>
            <person name="Submissions S."/>
        </authorList>
    </citation>
    <scope>NUCLEOTIDE SEQUENCE [LARGE SCALE GENOMIC DNA]</scope>
    <source>
        <strain evidence="10">DSM 22618</strain>
    </source>
</reference>
<protein>
    <recommendedName>
        <fullName evidence="4">Aldehyde dehydrogenase</fullName>
    </recommendedName>
</protein>
<dbReference type="SUPFAM" id="SSF53720">
    <property type="entry name" value="ALDH-like"/>
    <property type="match status" value="1"/>
</dbReference>
<dbReference type="InterPro" id="IPR016161">
    <property type="entry name" value="Ald_DH/histidinol_DH"/>
</dbReference>
<dbReference type="Gene3D" id="3.40.309.10">
    <property type="entry name" value="Aldehyde Dehydrogenase, Chain A, domain 2"/>
    <property type="match status" value="1"/>
</dbReference>